<evidence type="ECO:0000313" key="2">
    <source>
        <dbReference type="EMBL" id="GBO98361.1"/>
    </source>
</evidence>
<feature type="domain" description="DUF5641" evidence="1">
    <location>
        <begin position="2"/>
        <end position="43"/>
    </location>
</feature>
<proteinExistence type="predicted"/>
<sequence length="152" mass="17080">MPRGLWPRGRIIKTIPGRDNKVRIVDIQTKLGILKRPTSRLSWLRLSSSLQISQIGSRSVENSVFYFHLQVGRTAECLPGNVASYQRIVGWRAFLSLIVSIEVFSLLISDPEAYRNGYWDDLYQIDHPNIRSVPGKSNFTLNPIAVAGATAV</sequence>
<keyword evidence="3" id="KW-1185">Reference proteome</keyword>
<comment type="caution">
    <text evidence="2">The sequence shown here is derived from an EMBL/GenBank/DDBJ whole genome shotgun (WGS) entry which is preliminary data.</text>
</comment>
<reference evidence="2 3" key="1">
    <citation type="journal article" date="2019" name="Commun. Biol.">
        <title>The bagworm genome reveals a unique fibroin gene that provides high tensile strength.</title>
        <authorList>
            <person name="Kono N."/>
            <person name="Nakamura H."/>
            <person name="Ohtoshi R."/>
            <person name="Tomita M."/>
            <person name="Numata K."/>
            <person name="Arakawa K."/>
        </authorList>
    </citation>
    <scope>NUCLEOTIDE SEQUENCE [LARGE SCALE GENOMIC DNA]</scope>
</reference>
<organism evidence="2 3">
    <name type="scientific">Eumeta variegata</name>
    <name type="common">Bagworm moth</name>
    <name type="synonym">Eumeta japonica</name>
    <dbReference type="NCBI Taxonomy" id="151549"/>
    <lineage>
        <taxon>Eukaryota</taxon>
        <taxon>Metazoa</taxon>
        <taxon>Ecdysozoa</taxon>
        <taxon>Arthropoda</taxon>
        <taxon>Hexapoda</taxon>
        <taxon>Insecta</taxon>
        <taxon>Pterygota</taxon>
        <taxon>Neoptera</taxon>
        <taxon>Endopterygota</taxon>
        <taxon>Lepidoptera</taxon>
        <taxon>Glossata</taxon>
        <taxon>Ditrysia</taxon>
        <taxon>Tineoidea</taxon>
        <taxon>Psychidae</taxon>
        <taxon>Oiketicinae</taxon>
        <taxon>Eumeta</taxon>
    </lineage>
</organism>
<evidence type="ECO:0000259" key="1">
    <source>
        <dbReference type="Pfam" id="PF18701"/>
    </source>
</evidence>
<dbReference type="InterPro" id="IPR040676">
    <property type="entry name" value="DUF5641"/>
</dbReference>
<dbReference type="Pfam" id="PF18701">
    <property type="entry name" value="DUF5641"/>
    <property type="match status" value="1"/>
</dbReference>
<gene>
    <name evidence="2" type="ORF">EVAR_30_1</name>
</gene>
<evidence type="ECO:0000313" key="3">
    <source>
        <dbReference type="Proteomes" id="UP000299102"/>
    </source>
</evidence>
<name>A0A4C1S7U6_EUMVA</name>
<dbReference type="AlphaFoldDB" id="A0A4C1S7U6"/>
<accession>A0A4C1S7U6</accession>
<protein>
    <recommendedName>
        <fullName evidence="1">DUF5641 domain-containing protein</fullName>
    </recommendedName>
</protein>
<dbReference type="OrthoDB" id="8958038at2759"/>
<dbReference type="Proteomes" id="UP000299102">
    <property type="component" value="Unassembled WGS sequence"/>
</dbReference>
<dbReference type="EMBL" id="BGZK01000001">
    <property type="protein sequence ID" value="GBO98361.1"/>
    <property type="molecule type" value="Genomic_DNA"/>
</dbReference>